<evidence type="ECO:0000313" key="1">
    <source>
        <dbReference type="EMBL" id="KRQ11569.1"/>
    </source>
</evidence>
<keyword evidence="2" id="KW-1185">Reference proteome</keyword>
<reference evidence="1 2" key="1">
    <citation type="submission" date="2015-09" db="EMBL/GenBank/DDBJ databases">
        <title>Draft Genome Sequence of Bradyrhizobium manausense Strain BR 3351T, a Novel Symbiotic Nitrogen-Fixing Alphaproteobacterium Isolated from Brazilian Amazon Rain Forest.</title>
        <authorList>
            <person name="De Araujo J.L."/>
            <person name="Zilli J.E."/>
        </authorList>
    </citation>
    <scope>NUCLEOTIDE SEQUENCE [LARGE SCALE GENOMIC DNA]</scope>
    <source>
        <strain evidence="1 2">BR3351</strain>
    </source>
</reference>
<organism evidence="1 2">
    <name type="scientific">Bradyrhizobium manausense</name>
    <dbReference type="NCBI Taxonomy" id="989370"/>
    <lineage>
        <taxon>Bacteria</taxon>
        <taxon>Pseudomonadati</taxon>
        <taxon>Pseudomonadota</taxon>
        <taxon>Alphaproteobacteria</taxon>
        <taxon>Hyphomicrobiales</taxon>
        <taxon>Nitrobacteraceae</taxon>
        <taxon>Bradyrhizobium</taxon>
    </lineage>
</organism>
<gene>
    <name evidence="1" type="ORF">AOQ71_17700</name>
</gene>
<comment type="caution">
    <text evidence="1">The sequence shown here is derived from an EMBL/GenBank/DDBJ whole genome shotgun (WGS) entry which is preliminary data.</text>
</comment>
<proteinExistence type="predicted"/>
<dbReference type="AlphaFoldDB" id="A0A0R3DPK7"/>
<dbReference type="Proteomes" id="UP000051936">
    <property type="component" value="Unassembled WGS sequence"/>
</dbReference>
<accession>A0A0R3DPK7</accession>
<dbReference type="EMBL" id="LJYG01000077">
    <property type="protein sequence ID" value="KRQ11569.1"/>
    <property type="molecule type" value="Genomic_DNA"/>
</dbReference>
<evidence type="ECO:0000313" key="2">
    <source>
        <dbReference type="Proteomes" id="UP000051936"/>
    </source>
</evidence>
<sequence length="89" mass="10408">MERKMTQRTRRRIDAAKAKIALEARWSAMRKMWIDALVPKPRTSKPRRGTRSSAICWGLAIERPNQVWCADITYIRSAAASFISWRSWT</sequence>
<name>A0A0R3DPK7_9BRAD</name>
<protein>
    <submittedName>
        <fullName evidence="1">Uncharacterized protein</fullName>
    </submittedName>
</protein>